<feature type="region of interest" description="Disordered" evidence="9">
    <location>
        <begin position="238"/>
        <end position="257"/>
    </location>
</feature>
<evidence type="ECO:0000256" key="4">
    <source>
        <dbReference type="ARBA" id="ARBA00023155"/>
    </source>
</evidence>
<dbReference type="InterPro" id="IPR001356">
    <property type="entry name" value="HD"/>
</dbReference>
<comment type="subcellular location">
    <subcellularLocation>
        <location evidence="1 7 8">Nucleus</location>
    </subcellularLocation>
</comment>
<reference evidence="11" key="1">
    <citation type="submission" date="2021-05" db="EMBL/GenBank/DDBJ databases">
        <authorList>
            <person name="Alioto T."/>
            <person name="Alioto T."/>
            <person name="Gomez Garrido J."/>
        </authorList>
    </citation>
    <scope>NUCLEOTIDE SEQUENCE</scope>
</reference>
<evidence type="ECO:0000256" key="5">
    <source>
        <dbReference type="ARBA" id="ARBA00023242"/>
    </source>
</evidence>
<protein>
    <submittedName>
        <fullName evidence="11">Segmentation protein even-skipped</fullName>
    </submittedName>
</protein>
<dbReference type="InterPro" id="IPR009057">
    <property type="entry name" value="Homeodomain-like_sf"/>
</dbReference>
<dbReference type="PRINTS" id="PR00024">
    <property type="entry name" value="HOMEOBOX"/>
</dbReference>
<feature type="compositionally biased region" description="Low complexity" evidence="9">
    <location>
        <begin position="71"/>
        <end position="84"/>
    </location>
</feature>
<name>A0A8D8ZC64_9HEMI</name>
<evidence type="ECO:0000256" key="7">
    <source>
        <dbReference type="PROSITE-ProRule" id="PRU00108"/>
    </source>
</evidence>
<evidence type="ECO:0000256" key="1">
    <source>
        <dbReference type="ARBA" id="ARBA00004123"/>
    </source>
</evidence>
<feature type="DNA-binding region" description="Homeobox" evidence="7">
    <location>
        <begin position="92"/>
        <end position="151"/>
    </location>
</feature>
<proteinExistence type="inferred from homology"/>
<dbReference type="InterPro" id="IPR020479">
    <property type="entry name" value="HD_metazoa"/>
</dbReference>
<dbReference type="GO" id="GO:0000978">
    <property type="term" value="F:RNA polymerase II cis-regulatory region sequence-specific DNA binding"/>
    <property type="evidence" value="ECO:0007669"/>
    <property type="project" value="TreeGrafter"/>
</dbReference>
<dbReference type="SUPFAM" id="SSF46689">
    <property type="entry name" value="Homeodomain-like"/>
    <property type="match status" value="1"/>
</dbReference>
<keyword evidence="5 7" id="KW-0539">Nucleus</keyword>
<organism evidence="11">
    <name type="scientific">Cacopsylla melanoneura</name>
    <dbReference type="NCBI Taxonomy" id="428564"/>
    <lineage>
        <taxon>Eukaryota</taxon>
        <taxon>Metazoa</taxon>
        <taxon>Ecdysozoa</taxon>
        <taxon>Arthropoda</taxon>
        <taxon>Hexapoda</taxon>
        <taxon>Insecta</taxon>
        <taxon>Pterygota</taxon>
        <taxon>Neoptera</taxon>
        <taxon>Paraneoptera</taxon>
        <taxon>Hemiptera</taxon>
        <taxon>Sternorrhyncha</taxon>
        <taxon>Psylloidea</taxon>
        <taxon>Psyllidae</taxon>
        <taxon>Psyllinae</taxon>
        <taxon>Cacopsylla</taxon>
    </lineage>
</organism>
<evidence type="ECO:0000256" key="3">
    <source>
        <dbReference type="ARBA" id="ARBA00023125"/>
    </source>
</evidence>
<dbReference type="PROSITE" id="PS00027">
    <property type="entry name" value="HOMEOBOX_1"/>
    <property type="match status" value="1"/>
</dbReference>
<comment type="similarity">
    <text evidence="6">Belongs to the even-skipped homeobox family.</text>
</comment>
<evidence type="ECO:0000256" key="9">
    <source>
        <dbReference type="SAM" id="MobiDB-lite"/>
    </source>
</evidence>
<dbReference type="EMBL" id="HBUF01476423">
    <property type="protein sequence ID" value="CAG6744830.1"/>
    <property type="molecule type" value="Transcribed_RNA"/>
</dbReference>
<keyword evidence="4 7" id="KW-0371">Homeobox</keyword>
<sequence>MHESFRIIKTQSFNTNLSMEKEHSDRHGLVLKESSCTQSNKLIVKNIDHRTSNYSTESQGYSVAKQCNSDSTSGSPNNYYNSNSKGDADQNIRRYRTAFTRDQLARLEKEFYKENYVSRPRRCELASQLGLPESTIKVWFQNRRMKDKRQRIAMAWPYAVYTDPAFAASVLQAAAASAGSGLHGITTVAAASYSYSHLPACCPPRYSPYIIHRPHFNFESFEDTSLQFSSRNYLLPPSPTRSEESFTTPSPPANESCDGSASCRCGIVNCVANSKEPKTPQINVEETTLPQTPPKKLFQPYKIENKPEEKF</sequence>
<dbReference type="GO" id="GO:0005634">
    <property type="term" value="C:nucleus"/>
    <property type="evidence" value="ECO:0007669"/>
    <property type="project" value="UniProtKB-SubCell"/>
</dbReference>
<dbReference type="AlphaFoldDB" id="A0A8D8ZC64"/>
<evidence type="ECO:0000256" key="2">
    <source>
        <dbReference type="ARBA" id="ARBA00022473"/>
    </source>
</evidence>
<dbReference type="FunFam" id="1.10.10.60:FF:000256">
    <property type="entry name" value="Even-skipped homeobox 1"/>
    <property type="match status" value="1"/>
</dbReference>
<evidence type="ECO:0000256" key="6">
    <source>
        <dbReference type="ARBA" id="ARBA00038449"/>
    </source>
</evidence>
<dbReference type="PROSITE" id="PS50071">
    <property type="entry name" value="HOMEOBOX_2"/>
    <property type="match status" value="1"/>
</dbReference>
<feature type="domain" description="Homeobox" evidence="10">
    <location>
        <begin position="90"/>
        <end position="150"/>
    </location>
</feature>
<dbReference type="GO" id="GO:0000981">
    <property type="term" value="F:DNA-binding transcription factor activity, RNA polymerase II-specific"/>
    <property type="evidence" value="ECO:0007669"/>
    <property type="project" value="InterPro"/>
</dbReference>
<dbReference type="EMBL" id="HBUF01476424">
    <property type="protein sequence ID" value="CAG6744831.1"/>
    <property type="molecule type" value="Transcribed_RNA"/>
</dbReference>
<dbReference type="PANTHER" id="PTHR46294">
    <property type="entry name" value="SEGMENTATION PROTEIN EVEN-SKIPPED"/>
    <property type="match status" value="1"/>
</dbReference>
<evidence type="ECO:0000256" key="8">
    <source>
        <dbReference type="RuleBase" id="RU000682"/>
    </source>
</evidence>
<keyword evidence="3 7" id="KW-0238">DNA-binding</keyword>
<evidence type="ECO:0000259" key="10">
    <source>
        <dbReference type="PROSITE" id="PS50071"/>
    </source>
</evidence>
<keyword evidence="2" id="KW-0217">Developmental protein</keyword>
<dbReference type="Gene3D" id="1.10.10.60">
    <property type="entry name" value="Homeodomain-like"/>
    <property type="match status" value="1"/>
</dbReference>
<evidence type="ECO:0000313" key="11">
    <source>
        <dbReference type="EMBL" id="CAG6744830.1"/>
    </source>
</evidence>
<feature type="region of interest" description="Disordered" evidence="9">
    <location>
        <begin position="276"/>
        <end position="311"/>
    </location>
</feature>
<dbReference type="InterPro" id="IPR000047">
    <property type="entry name" value="HTH_motif"/>
</dbReference>
<accession>A0A8D8ZC64</accession>
<feature type="region of interest" description="Disordered" evidence="9">
    <location>
        <begin position="65"/>
        <end position="88"/>
    </location>
</feature>
<feature type="compositionally biased region" description="Polar residues" evidence="9">
    <location>
        <begin position="280"/>
        <end position="290"/>
    </location>
</feature>
<dbReference type="SMART" id="SM00389">
    <property type="entry name" value="HOX"/>
    <property type="match status" value="1"/>
</dbReference>
<dbReference type="PRINTS" id="PR00031">
    <property type="entry name" value="HTHREPRESSR"/>
</dbReference>
<dbReference type="InterPro" id="IPR017970">
    <property type="entry name" value="Homeobox_CS"/>
</dbReference>
<dbReference type="CDD" id="cd00086">
    <property type="entry name" value="homeodomain"/>
    <property type="match status" value="1"/>
</dbReference>
<dbReference type="Pfam" id="PF00046">
    <property type="entry name" value="Homeodomain"/>
    <property type="match status" value="1"/>
</dbReference>
<dbReference type="PANTHER" id="PTHR46294:SF4">
    <property type="entry name" value="SEGMENTATION PROTEIN EVEN-SKIPPED"/>
    <property type="match status" value="1"/>
</dbReference>
<dbReference type="InterPro" id="IPR052002">
    <property type="entry name" value="Even-skipped_HD"/>
</dbReference>